<comment type="caution">
    <text evidence="1">The sequence shown here is derived from an EMBL/GenBank/DDBJ whole genome shotgun (WGS) entry which is preliminary data.</text>
</comment>
<protein>
    <submittedName>
        <fullName evidence="1">Uncharacterized protein</fullName>
    </submittedName>
</protein>
<sequence length="127" mass="13899">MFIVLRGTGPSGSDGSLSVERRAEDVFVRELDSSSCCVCVRLSFTAGVFPGVDRGCIGVTGLSMANKWIVDPIHVPIGPVTRARTRRFKETLNGLIQIIWTEVNLCRPKGDVPRVPQGWISMIQALE</sequence>
<keyword evidence="2" id="KW-1185">Reference proteome</keyword>
<organism evidence="1 2">
    <name type="scientific">Ficus carica</name>
    <name type="common">Common fig</name>
    <dbReference type="NCBI Taxonomy" id="3494"/>
    <lineage>
        <taxon>Eukaryota</taxon>
        <taxon>Viridiplantae</taxon>
        <taxon>Streptophyta</taxon>
        <taxon>Embryophyta</taxon>
        <taxon>Tracheophyta</taxon>
        <taxon>Spermatophyta</taxon>
        <taxon>Magnoliopsida</taxon>
        <taxon>eudicotyledons</taxon>
        <taxon>Gunneridae</taxon>
        <taxon>Pentapetalae</taxon>
        <taxon>rosids</taxon>
        <taxon>fabids</taxon>
        <taxon>Rosales</taxon>
        <taxon>Moraceae</taxon>
        <taxon>Ficeae</taxon>
        <taxon>Ficus</taxon>
    </lineage>
</organism>
<evidence type="ECO:0000313" key="2">
    <source>
        <dbReference type="Proteomes" id="UP001187192"/>
    </source>
</evidence>
<evidence type="ECO:0000313" key="1">
    <source>
        <dbReference type="EMBL" id="GMN59289.1"/>
    </source>
</evidence>
<name>A0AA88DPU7_FICCA</name>
<dbReference type="AlphaFoldDB" id="A0AA88DPU7"/>
<gene>
    <name evidence="1" type="ORF">TIFTF001_028389</name>
</gene>
<reference evidence="1" key="1">
    <citation type="submission" date="2023-07" db="EMBL/GenBank/DDBJ databases">
        <title>draft genome sequence of fig (Ficus carica).</title>
        <authorList>
            <person name="Takahashi T."/>
            <person name="Nishimura K."/>
        </authorList>
    </citation>
    <scope>NUCLEOTIDE SEQUENCE</scope>
</reference>
<dbReference type="EMBL" id="BTGU01000086">
    <property type="protein sequence ID" value="GMN59289.1"/>
    <property type="molecule type" value="Genomic_DNA"/>
</dbReference>
<dbReference type="Proteomes" id="UP001187192">
    <property type="component" value="Unassembled WGS sequence"/>
</dbReference>
<proteinExistence type="predicted"/>
<accession>A0AA88DPU7</accession>